<evidence type="ECO:0000313" key="8">
    <source>
        <dbReference type="EMBL" id="KAG9685149.1"/>
    </source>
</evidence>
<dbReference type="InterPro" id="IPR022233">
    <property type="entry name" value="TRAPPC10/Trs130_C"/>
</dbReference>
<comment type="caution">
    <text evidence="8">The sequence shown here is derived from an EMBL/GenBank/DDBJ whole genome shotgun (WGS) entry which is preliminary data.</text>
</comment>
<feature type="compositionally biased region" description="Basic and acidic residues" evidence="4">
    <location>
        <begin position="172"/>
        <end position="181"/>
    </location>
</feature>
<evidence type="ECO:0000256" key="4">
    <source>
        <dbReference type="SAM" id="MobiDB-lite"/>
    </source>
</evidence>
<feature type="region of interest" description="Disordered" evidence="4">
    <location>
        <begin position="1529"/>
        <end position="1570"/>
    </location>
</feature>
<dbReference type="GO" id="GO:0006891">
    <property type="term" value="P:intra-Golgi vesicle-mediated transport"/>
    <property type="evidence" value="ECO:0007669"/>
    <property type="project" value="TreeGrafter"/>
</dbReference>
<feature type="compositionally biased region" description="Low complexity" evidence="4">
    <location>
        <begin position="1393"/>
        <end position="1411"/>
    </location>
</feature>
<dbReference type="GO" id="GO:1990071">
    <property type="term" value="C:TRAPPII protein complex"/>
    <property type="evidence" value="ECO:0007669"/>
    <property type="project" value="InterPro"/>
</dbReference>
<gene>
    <name evidence="8" type="ORF">KCU76_g11920</name>
</gene>
<feature type="compositionally biased region" description="Polar residues" evidence="4">
    <location>
        <begin position="508"/>
        <end position="521"/>
    </location>
</feature>
<evidence type="ECO:0000313" key="9">
    <source>
        <dbReference type="Proteomes" id="UP000779574"/>
    </source>
</evidence>
<feature type="compositionally biased region" description="Polar residues" evidence="4">
    <location>
        <begin position="532"/>
        <end position="541"/>
    </location>
</feature>
<feature type="compositionally biased region" description="Basic and acidic residues" evidence="4">
    <location>
        <begin position="1553"/>
        <end position="1562"/>
    </location>
</feature>
<sequence length="1570" mass="173822">MESTLSSKVTVEYHDPSGIFPSISRDLSSRLPLRNLNWKSPSRPLRSIGALHVEFVPDSQTEASESDKLQRVDSYGSRAGASSVAKERRHQIPGLRQTPYLRVYLLRCDDKDTYRASSRQLLRDWINNVDPSSKSSSAVNRSEDHDAAEWLILHVVIPDTIAASEPRWTAASKKDPDELVERPSSTTKWPGKSSRTVLDKIRADFTASSKSGPERIAQIRLQKKDVPPQLLPQTPVTQPYIESPQEQDNAWQDLIAKFKTLILMSFDLRVLQYEDDIREKDSQRSLPGWNFCTFFTLKEGLARGFESVGLVEDALAIYDELSVGLDSALRDHGPGASQGTFLGDLSTQKGSLLEMINASADTSKLEQLTSQFRETYKLPLDLTNKDYRGEIVSSTISLFDFRLYIFARQRTLLLRLSAGSGNLQQARPSSARDNPKEDNLTFAAEVCKRAALFAATNARALRSGLTEGSEINSHTSSLAENIASSWTYAVLEQVLDETASKDSPPSGEKSSLQTPNQTSGVYSRKEAGGSFNFPQGANTHPTRSSSLQRTVSSSSQLTPQTIYENERYPRSSPNTQPDTATTNGAGIAVLASGRAQLLIMQRRIIEALAKQKGWLSGWAAIQSTQTLTDIDLDDEKVQREEAGSQTSTSPAVIEKTANMLLSAPLSTALASLEEFRAVYEQLSELAVSQFTRANHTKSADSVLSDLAILKYQLGDVAQAATYFQRSSTTFSKTSWSYVHGEMLRIYAKCLKELHRRDEYMRVMLSLLGKVVARRTARALPRVRSTSAWLDEETVDVSGVLGELVSFSEELPYNFTASMSDFFAGIDVSPEIALHPDQDGFGLHVRFKHLLDDDLQVDRVKLRLVLATDTSQEILLQSNGLLELKRGPTTLQVHSNVTTYGHHLIDKLVLESRKLHFTHEFQPKPQTTPLGITNANASERRSSMSGPSLLIYPHGNSLEVQATLATEIHIDKIRSVVFTILTGRNKTESLDLRLKSASAGLRLHTADAAIIESDHSQLDTSQAGMLKLGAVEAGVVLKVRVPYSTERSLEELTMKLEAKYQTSQGMFSYLRTSTIPAALPLDVDVNDIFKSQALFSRFSIRTTNAIPLKITNVQVEESHAYGVRALPCPLPMTVFEKQPASLTYKVTRKDSEGSELNKKEAALALTVEYTRSDEAIFEKLGDVFEKAVANSPYATLRRLLVPTLSNRVKYYAPAQQLEQAVLLNEFQIPSYEATGWGKIVGSLTSDMRQGLDEWLQEWHSNNQKLVLDESTVAGLSRKITLSVEVPTVDVLHTVTLHLDKDDSTRAVTIGRPISAILAIKHTTRWASADLTTDTPLAFSYTIDAPTDGPWLVAGPKRSRFNYKPDEEETKIPLVLVPLRPGMHLLPSVDIQPVTTSTSSSDSSGPSRLLSPGQSGGPLEEDTMQPLVSCETDYRNSGETVLVVREARTTTVTVRERDLMPPLQRIPTATESSKSIILYQRTTVRSIVTVTATQFHYLNTATMTGGKRTFIVLIIATVTSFVGKLFWDGKYKNPPKEAKKKSKKSSRGGSGYKPARHENYDSEACRGSYFDD</sequence>
<keyword evidence="3" id="KW-0333">Golgi apparatus</keyword>
<dbReference type="Pfam" id="PF12584">
    <property type="entry name" value="TRAPPC10"/>
    <property type="match status" value="1"/>
</dbReference>
<dbReference type="InterPro" id="IPR056913">
    <property type="entry name" value="TRAPPC10/Trs130_N"/>
</dbReference>
<dbReference type="InterPro" id="IPR055505">
    <property type="entry name" value="DUF7077"/>
</dbReference>
<dbReference type="Proteomes" id="UP000779574">
    <property type="component" value="Unassembled WGS sequence"/>
</dbReference>
<feature type="domain" description="DUF7077" evidence="7">
    <location>
        <begin position="955"/>
        <end position="1075"/>
    </location>
</feature>
<dbReference type="GO" id="GO:0005829">
    <property type="term" value="C:cytosol"/>
    <property type="evidence" value="ECO:0007669"/>
    <property type="project" value="GOC"/>
</dbReference>
<dbReference type="OrthoDB" id="10256906at2759"/>
<evidence type="ECO:0000259" key="7">
    <source>
        <dbReference type="Pfam" id="PF23274"/>
    </source>
</evidence>
<feature type="region of interest" description="Disordered" evidence="4">
    <location>
        <begin position="167"/>
        <end position="193"/>
    </location>
</feature>
<dbReference type="EMBL" id="JAHFXF010000591">
    <property type="protein sequence ID" value="KAG9685149.1"/>
    <property type="molecule type" value="Genomic_DNA"/>
</dbReference>
<evidence type="ECO:0000259" key="5">
    <source>
        <dbReference type="Pfam" id="PF12584"/>
    </source>
</evidence>
<reference evidence="8" key="2">
    <citation type="submission" date="2021-08" db="EMBL/GenBank/DDBJ databases">
        <authorList>
            <person name="Gostincar C."/>
            <person name="Sun X."/>
            <person name="Song Z."/>
            <person name="Gunde-Cimerman N."/>
        </authorList>
    </citation>
    <scope>NUCLEOTIDE SEQUENCE</scope>
    <source>
        <strain evidence="8">EXF-9911</strain>
    </source>
</reference>
<feature type="region of interest" description="Disordered" evidence="4">
    <location>
        <begin position="59"/>
        <end position="91"/>
    </location>
</feature>
<feature type="compositionally biased region" description="Polar residues" evidence="4">
    <location>
        <begin position="183"/>
        <end position="193"/>
    </location>
</feature>
<organism evidence="8 9">
    <name type="scientific">Aureobasidium melanogenum</name>
    <name type="common">Aureobasidium pullulans var. melanogenum</name>
    <dbReference type="NCBI Taxonomy" id="46634"/>
    <lineage>
        <taxon>Eukaryota</taxon>
        <taxon>Fungi</taxon>
        <taxon>Dikarya</taxon>
        <taxon>Ascomycota</taxon>
        <taxon>Pezizomycotina</taxon>
        <taxon>Dothideomycetes</taxon>
        <taxon>Dothideomycetidae</taxon>
        <taxon>Dothideales</taxon>
        <taxon>Saccotheciaceae</taxon>
        <taxon>Aureobasidium</taxon>
    </lineage>
</organism>
<feature type="region of interest" description="Disordered" evidence="4">
    <location>
        <begin position="497"/>
        <end position="582"/>
    </location>
</feature>
<accession>A0A9P8EB08</accession>
<dbReference type="PANTHER" id="PTHR13251">
    <property type="entry name" value="EPILEPSY HOLOPROSENCEPHALY CANDIDATE 1/TMEM1"/>
    <property type="match status" value="1"/>
</dbReference>
<name>A0A9P8EB08_AURME</name>
<feature type="domain" description="TRAPPC10/Trs130 C-terminal" evidence="5">
    <location>
        <begin position="1282"/>
        <end position="1442"/>
    </location>
</feature>
<feature type="domain" description="TRAPPC10/Trs130 N-terminal" evidence="6">
    <location>
        <begin position="86"/>
        <end position="417"/>
    </location>
</feature>
<proteinExistence type="predicted"/>
<dbReference type="InterPro" id="IPR045126">
    <property type="entry name" value="TRAPPC10/Trs130"/>
</dbReference>
<protein>
    <submittedName>
        <fullName evidence="8">Uncharacterized protein</fullName>
    </submittedName>
</protein>
<evidence type="ECO:0000256" key="2">
    <source>
        <dbReference type="ARBA" id="ARBA00022448"/>
    </source>
</evidence>
<comment type="subcellular location">
    <subcellularLocation>
        <location evidence="1">Golgi apparatus</location>
    </subcellularLocation>
</comment>
<keyword evidence="2" id="KW-0813">Transport</keyword>
<evidence type="ECO:0000256" key="3">
    <source>
        <dbReference type="ARBA" id="ARBA00023034"/>
    </source>
</evidence>
<feature type="compositionally biased region" description="Low complexity" evidence="4">
    <location>
        <begin position="542"/>
        <end position="557"/>
    </location>
</feature>
<evidence type="ECO:0000259" key="6">
    <source>
        <dbReference type="Pfam" id="PF23036"/>
    </source>
</evidence>
<evidence type="ECO:0000256" key="1">
    <source>
        <dbReference type="ARBA" id="ARBA00004555"/>
    </source>
</evidence>
<reference evidence="8" key="1">
    <citation type="journal article" date="2021" name="J Fungi (Basel)">
        <title>Virulence traits and population genomics of the black yeast Aureobasidium melanogenum.</title>
        <authorList>
            <person name="Cernosa A."/>
            <person name="Sun X."/>
            <person name="Gostincar C."/>
            <person name="Fang C."/>
            <person name="Gunde-Cimerman N."/>
            <person name="Song Z."/>
        </authorList>
    </citation>
    <scope>NUCLEOTIDE SEQUENCE</scope>
    <source>
        <strain evidence="8">EXF-9911</strain>
    </source>
</reference>
<dbReference type="Pfam" id="PF24965">
    <property type="entry name" value="TRS130_4HB"/>
    <property type="match status" value="1"/>
</dbReference>
<feature type="region of interest" description="Disordered" evidence="4">
    <location>
        <begin position="1391"/>
        <end position="1421"/>
    </location>
</feature>
<feature type="non-terminal residue" evidence="8">
    <location>
        <position position="1"/>
    </location>
</feature>
<dbReference type="Pfam" id="PF23036">
    <property type="entry name" value="TRAPPC10_1st"/>
    <property type="match status" value="1"/>
</dbReference>
<dbReference type="PANTHER" id="PTHR13251:SF3">
    <property type="entry name" value="TRAFFICKING PROTEIN PARTICLE COMPLEX SUBUNIT 10"/>
    <property type="match status" value="1"/>
</dbReference>
<dbReference type="Pfam" id="PF23274">
    <property type="entry name" value="DUF7077"/>
    <property type="match status" value="1"/>
</dbReference>
<dbReference type="GO" id="GO:0034498">
    <property type="term" value="P:early endosome to Golgi transport"/>
    <property type="evidence" value="ECO:0007669"/>
    <property type="project" value="TreeGrafter"/>
</dbReference>
<feature type="compositionally biased region" description="Polar residues" evidence="4">
    <location>
        <begin position="571"/>
        <end position="582"/>
    </location>
</feature>